<protein>
    <submittedName>
        <fullName evidence="1">Uncharacterized protein</fullName>
    </submittedName>
</protein>
<sequence length="258" mass="28077">MTVVVAPPHLTDAARADWDVLQTPTPDAPRFDPEQAGPLPEPARRWVLHAIAPGTPLLRAVVLDLHGTIRLGGWRPFRAAQALLPMAGYVWAAAARLGPVTVRGFDRYRDGTGEMRWRLLDVLPVMSGGGPDIARSAAGRLACEFVLAPAAALDPRVQWKTLGEHQAVARLPVGEEDYEVTLTVAPDGRLAAVTVPRWGDPAGDGRFGVHPFGVECGRETTFDGFTIPADVRGGWWPGEDRWAGGEFIRFTVDHARYR</sequence>
<dbReference type="Pfam" id="PF20181">
    <property type="entry name" value="DUF6544"/>
    <property type="match status" value="1"/>
</dbReference>
<evidence type="ECO:0000313" key="2">
    <source>
        <dbReference type="Proteomes" id="UP000583800"/>
    </source>
</evidence>
<gene>
    <name evidence="1" type="ORF">FHU36_005620</name>
</gene>
<proteinExistence type="predicted"/>
<dbReference type="Proteomes" id="UP000583800">
    <property type="component" value="Unassembled WGS sequence"/>
</dbReference>
<dbReference type="InterPro" id="IPR046674">
    <property type="entry name" value="DUF6544"/>
</dbReference>
<organism evidence="1 2">
    <name type="scientific">Nonomuraea muscovyensis</name>
    <dbReference type="NCBI Taxonomy" id="1124761"/>
    <lineage>
        <taxon>Bacteria</taxon>
        <taxon>Bacillati</taxon>
        <taxon>Actinomycetota</taxon>
        <taxon>Actinomycetes</taxon>
        <taxon>Streptosporangiales</taxon>
        <taxon>Streptosporangiaceae</taxon>
        <taxon>Nonomuraea</taxon>
    </lineage>
</organism>
<dbReference type="EMBL" id="JACHJB010000002">
    <property type="protein sequence ID" value="MBB6349075.1"/>
    <property type="molecule type" value="Genomic_DNA"/>
</dbReference>
<accession>A0A7X0C5X6</accession>
<dbReference type="RefSeq" id="WP_185086707.1">
    <property type="nucleotide sequence ID" value="NZ_JACHJB010000002.1"/>
</dbReference>
<comment type="caution">
    <text evidence="1">The sequence shown here is derived from an EMBL/GenBank/DDBJ whole genome shotgun (WGS) entry which is preliminary data.</text>
</comment>
<name>A0A7X0C5X6_9ACTN</name>
<dbReference type="AlphaFoldDB" id="A0A7X0C5X6"/>
<reference evidence="1 2" key="1">
    <citation type="submission" date="2020-08" db="EMBL/GenBank/DDBJ databases">
        <title>Sequencing the genomes of 1000 actinobacteria strains.</title>
        <authorList>
            <person name="Klenk H.-P."/>
        </authorList>
    </citation>
    <scope>NUCLEOTIDE SEQUENCE [LARGE SCALE GENOMIC DNA]</scope>
    <source>
        <strain evidence="1 2">DSM 45913</strain>
    </source>
</reference>
<evidence type="ECO:0000313" key="1">
    <source>
        <dbReference type="EMBL" id="MBB6349075.1"/>
    </source>
</evidence>
<keyword evidence="2" id="KW-1185">Reference proteome</keyword>